<reference evidence="2" key="1">
    <citation type="submission" date="2020-10" db="EMBL/GenBank/DDBJ databases">
        <title>Feather gene expression reveals the developmental basis of iridescence in African starlings.</title>
        <authorList>
            <person name="Rubenstein D.R."/>
        </authorList>
    </citation>
    <scope>NUCLEOTIDE SEQUENCE</scope>
    <source>
        <strain evidence="2">SS15</strain>
        <tissue evidence="2">Liver</tissue>
    </source>
</reference>
<name>A0A835TSY1_9PASS</name>
<accession>A0A835TSY1</accession>
<evidence type="ECO:0000313" key="2">
    <source>
        <dbReference type="EMBL" id="KAG0117917.1"/>
    </source>
</evidence>
<feature type="region of interest" description="Disordered" evidence="1">
    <location>
        <begin position="72"/>
        <end position="128"/>
    </location>
</feature>
<evidence type="ECO:0000313" key="4">
    <source>
        <dbReference type="Proteomes" id="UP000618051"/>
    </source>
</evidence>
<dbReference type="EMBL" id="JADDUC010000126">
    <property type="protein sequence ID" value="KAG0117917.1"/>
    <property type="molecule type" value="Genomic_DNA"/>
</dbReference>
<sequence length="128" mass="14404">MTCGVTVMKKCFRAPGRVIFLCNESGFCQRKEPARSEDRRAVSFQERGPARRAAPCARDPCSLRALIHSHSRLAGAPPRALTSGKAQKKSTLESHTEKLSRTQSRQKKNQKTQSHKYLHYGNVTHDLQ</sequence>
<protein>
    <submittedName>
        <fullName evidence="2">Uncharacterized protein</fullName>
    </submittedName>
</protein>
<dbReference type="Proteomes" id="UP000618051">
    <property type="component" value="Unassembled WGS sequence"/>
</dbReference>
<organism evidence="2">
    <name type="scientific">Lamprotornis superbus</name>
    <dbReference type="NCBI Taxonomy" id="245042"/>
    <lineage>
        <taxon>Eukaryota</taxon>
        <taxon>Metazoa</taxon>
        <taxon>Chordata</taxon>
        <taxon>Craniata</taxon>
        <taxon>Vertebrata</taxon>
        <taxon>Euteleostomi</taxon>
        <taxon>Archelosauria</taxon>
        <taxon>Archosauria</taxon>
        <taxon>Dinosauria</taxon>
        <taxon>Saurischia</taxon>
        <taxon>Theropoda</taxon>
        <taxon>Coelurosauria</taxon>
        <taxon>Aves</taxon>
        <taxon>Neognathae</taxon>
        <taxon>Neoaves</taxon>
        <taxon>Telluraves</taxon>
        <taxon>Australaves</taxon>
        <taxon>Passeriformes</taxon>
        <taxon>Sturnidae</taxon>
        <taxon>Lamprotornis</taxon>
    </lineage>
</organism>
<gene>
    <name evidence="3" type="ORF">IHE44_0004275</name>
    <name evidence="2" type="ORF">IHE44_002112</name>
</gene>
<evidence type="ECO:0000256" key="1">
    <source>
        <dbReference type="SAM" id="MobiDB-lite"/>
    </source>
</evidence>
<reference evidence="3 4" key="2">
    <citation type="journal article" date="2021" name="J. Hered.">
        <title>Feather Gene Expression Elucidates the Developmental Basis of Plumage Iridescence in African Starlings.</title>
        <authorList>
            <person name="Rubenstein D.R."/>
            <person name="Corvelo A."/>
            <person name="MacManes M.D."/>
            <person name="Maia R."/>
            <person name="Narzisi G."/>
            <person name="Rousaki A."/>
            <person name="Vandenabeele P."/>
            <person name="Shawkey M.D."/>
            <person name="Solomon J."/>
        </authorList>
    </citation>
    <scope>NUCLEOTIDE SEQUENCE [LARGE SCALE GENOMIC DNA]</scope>
    <source>
        <strain evidence="3">SS15</strain>
    </source>
</reference>
<feature type="compositionally biased region" description="Basic and acidic residues" evidence="1">
    <location>
        <begin position="90"/>
        <end position="100"/>
    </location>
</feature>
<feature type="compositionally biased region" description="Basic residues" evidence="1">
    <location>
        <begin position="104"/>
        <end position="118"/>
    </location>
</feature>
<evidence type="ECO:0000313" key="3">
    <source>
        <dbReference type="EMBL" id="KAI1233827.1"/>
    </source>
</evidence>
<reference evidence="3" key="3">
    <citation type="submission" date="2022-01" db="EMBL/GenBank/DDBJ databases">
        <authorList>
            <person name="Rubenstein D.R."/>
        </authorList>
    </citation>
    <scope>NUCLEOTIDE SEQUENCE</scope>
    <source>
        <strain evidence="3">SS15</strain>
        <tissue evidence="3">Liver</tissue>
    </source>
</reference>
<dbReference type="OrthoDB" id="10402934at2759"/>
<proteinExistence type="predicted"/>
<dbReference type="EMBL" id="JADDUC020000017">
    <property type="protein sequence ID" value="KAI1233827.1"/>
    <property type="molecule type" value="Genomic_DNA"/>
</dbReference>
<dbReference type="AlphaFoldDB" id="A0A835TSY1"/>
<feature type="region of interest" description="Disordered" evidence="1">
    <location>
        <begin position="32"/>
        <end position="55"/>
    </location>
</feature>
<feature type="compositionally biased region" description="Basic and acidic residues" evidence="1">
    <location>
        <begin position="32"/>
        <end position="41"/>
    </location>
</feature>
<comment type="caution">
    <text evidence="2">The sequence shown here is derived from an EMBL/GenBank/DDBJ whole genome shotgun (WGS) entry which is preliminary data.</text>
</comment>
<keyword evidence="4" id="KW-1185">Reference proteome</keyword>